<gene>
    <name evidence="1" type="ORF">V9T40_007900</name>
</gene>
<accession>A0AAN9TSY0</accession>
<reference evidence="1 2" key="1">
    <citation type="submission" date="2024-03" db="EMBL/GenBank/DDBJ databases">
        <title>Adaptation during the transition from Ophiocordyceps entomopathogen to insect associate is accompanied by gene loss and intensified selection.</title>
        <authorList>
            <person name="Ward C.M."/>
            <person name="Onetto C.A."/>
            <person name="Borneman A.R."/>
        </authorList>
    </citation>
    <scope>NUCLEOTIDE SEQUENCE [LARGE SCALE GENOMIC DNA]</scope>
    <source>
        <strain evidence="1">AWRI1</strain>
        <tissue evidence="1">Single Adult Female</tissue>
    </source>
</reference>
<dbReference type="AlphaFoldDB" id="A0AAN9TSY0"/>
<name>A0AAN9TSY0_9HEMI</name>
<dbReference type="Proteomes" id="UP001367676">
    <property type="component" value="Unassembled WGS sequence"/>
</dbReference>
<sequence>MVLHLAFEIGRPSKLVDMYDEIYQEAAHGFVNDHMKLDDVGDSSNGITDESMKRLEERLSIVIFYGELLLTRCFESTEPTEALGNCALGGNFSSLVLGDMHDACSLLDPLEKKIEFWMRSHWLEALIFL</sequence>
<protein>
    <submittedName>
        <fullName evidence="1">Uncharacterized protein</fullName>
    </submittedName>
</protein>
<organism evidence="1 2">
    <name type="scientific">Parthenolecanium corni</name>
    <dbReference type="NCBI Taxonomy" id="536013"/>
    <lineage>
        <taxon>Eukaryota</taxon>
        <taxon>Metazoa</taxon>
        <taxon>Ecdysozoa</taxon>
        <taxon>Arthropoda</taxon>
        <taxon>Hexapoda</taxon>
        <taxon>Insecta</taxon>
        <taxon>Pterygota</taxon>
        <taxon>Neoptera</taxon>
        <taxon>Paraneoptera</taxon>
        <taxon>Hemiptera</taxon>
        <taxon>Sternorrhyncha</taxon>
        <taxon>Coccoidea</taxon>
        <taxon>Coccidae</taxon>
        <taxon>Parthenolecanium</taxon>
    </lineage>
</organism>
<evidence type="ECO:0000313" key="2">
    <source>
        <dbReference type="Proteomes" id="UP001367676"/>
    </source>
</evidence>
<proteinExistence type="predicted"/>
<dbReference type="EMBL" id="JBBCAQ010000008">
    <property type="protein sequence ID" value="KAK7602311.1"/>
    <property type="molecule type" value="Genomic_DNA"/>
</dbReference>
<evidence type="ECO:0000313" key="1">
    <source>
        <dbReference type="EMBL" id="KAK7602311.1"/>
    </source>
</evidence>
<keyword evidence="2" id="KW-1185">Reference proteome</keyword>
<comment type="caution">
    <text evidence="1">The sequence shown here is derived from an EMBL/GenBank/DDBJ whole genome shotgun (WGS) entry which is preliminary data.</text>
</comment>